<name>A0A0J9SL78_PLAV1</name>
<evidence type="ECO:0000313" key="4">
    <source>
        <dbReference type="Proteomes" id="UP000053327"/>
    </source>
</evidence>
<feature type="region of interest" description="Disordered" evidence="1">
    <location>
        <begin position="229"/>
        <end position="249"/>
    </location>
</feature>
<gene>
    <name evidence="3" type="ORF">PVBG_06107</name>
</gene>
<sequence>MDDLMNYSKLETLAKNKAQSDKIDSWIQTFQSNIEAYLKDSSVNLSLNNNKRCKHFNYLIKSIINKVNSLSSNPLKILEWSEKIRESRKKILLSNNNILNCNENDKYIDEDYKILGNFCEDSDFINGNLDQIQNSAHCQNIHQYMSTKKDRLLGIRKIQFTRKYIYPEIDNTCSTKNLENILLPITCNSSIERPSHVKALDLSDKDVHDEDSDEKLEIQQTLGGASFTADEQGSVTTSEGTEPSDGQSSNTFNLVTLPIIGVLGCSFIFYKNKGIIPINNDGYSTNEYNFVSICEKLENEIQGYTQDDSHLYDEWCRDIKSQYEKYIDHNKKHTCQQVMYILYIISTQHTLYNDGRCRYLYYWIYHALLHENKNYDMALQLYRIFLKTYFDAVTDDHICMNYVDDSKNIILEKSAKLTELYDTINNNKKAFDCACARKCYDLYIKYVEECHNDYDYDYCSELQSFKHKYDNNMKSIETCDGAGKILPSAIKHDLHVIIIIPMIILTIFSFLVFVLYKVKFFVQRLK</sequence>
<dbReference type="Proteomes" id="UP000053327">
    <property type="component" value="Unassembled WGS sequence"/>
</dbReference>
<keyword evidence="2" id="KW-0472">Membrane</keyword>
<evidence type="ECO:0000256" key="2">
    <source>
        <dbReference type="SAM" id="Phobius"/>
    </source>
</evidence>
<dbReference type="EMBL" id="KQ234897">
    <property type="protein sequence ID" value="KMZ83421.1"/>
    <property type="molecule type" value="Genomic_DNA"/>
</dbReference>
<dbReference type="AlphaFoldDB" id="A0A0J9SL78"/>
<evidence type="ECO:0000313" key="3">
    <source>
        <dbReference type="EMBL" id="KMZ83421.1"/>
    </source>
</evidence>
<protein>
    <recommendedName>
        <fullName evidence="5">PIR Superfamily Protein</fullName>
    </recommendedName>
</protein>
<organism evidence="3 4">
    <name type="scientific">Plasmodium vivax (strain Brazil I)</name>
    <dbReference type="NCBI Taxonomy" id="1033975"/>
    <lineage>
        <taxon>Eukaryota</taxon>
        <taxon>Sar</taxon>
        <taxon>Alveolata</taxon>
        <taxon>Apicomplexa</taxon>
        <taxon>Aconoidasida</taxon>
        <taxon>Haemosporida</taxon>
        <taxon>Plasmodiidae</taxon>
        <taxon>Plasmodium</taxon>
        <taxon>Plasmodium (Plasmodium)</taxon>
    </lineage>
</organism>
<evidence type="ECO:0008006" key="5">
    <source>
        <dbReference type="Google" id="ProtNLM"/>
    </source>
</evidence>
<reference evidence="3 4" key="1">
    <citation type="submission" date="2011-08" db="EMBL/GenBank/DDBJ databases">
        <title>The Genome Sequence of Plasmodium vivax Brazil I.</title>
        <authorList>
            <consortium name="The Broad Institute Genome Sequencing Platform"/>
            <consortium name="The Broad Institute Genome Sequencing Center for Infectious Disease"/>
            <person name="Neafsey D."/>
            <person name="Carlton J."/>
            <person name="Barnwell J."/>
            <person name="Collins W."/>
            <person name="Escalante A."/>
            <person name="Mullikin J."/>
            <person name="Saul A."/>
            <person name="Guigo R."/>
            <person name="Camara F."/>
            <person name="Young S.K."/>
            <person name="Zeng Q."/>
            <person name="Gargeya S."/>
            <person name="Fitzgerald M."/>
            <person name="Haas B."/>
            <person name="Abouelleil A."/>
            <person name="Alvarado L."/>
            <person name="Arachchi H.M."/>
            <person name="Berlin A."/>
            <person name="Brown A."/>
            <person name="Chapman S.B."/>
            <person name="Chen Z."/>
            <person name="Dunbar C."/>
            <person name="Freedman E."/>
            <person name="Gearin G."/>
            <person name="Gellesch M."/>
            <person name="Goldberg J."/>
            <person name="Griggs A."/>
            <person name="Gujja S."/>
            <person name="Heiman D."/>
            <person name="Howarth C."/>
            <person name="Larson L."/>
            <person name="Lui A."/>
            <person name="MacDonald P.J.P."/>
            <person name="Montmayeur A."/>
            <person name="Murphy C."/>
            <person name="Neiman D."/>
            <person name="Pearson M."/>
            <person name="Priest M."/>
            <person name="Roberts A."/>
            <person name="Saif S."/>
            <person name="Shea T."/>
            <person name="Shenoy N."/>
            <person name="Sisk P."/>
            <person name="Stolte C."/>
            <person name="Sykes S."/>
            <person name="Wortman J."/>
            <person name="Nusbaum C."/>
            <person name="Birren B."/>
        </authorList>
    </citation>
    <scope>NUCLEOTIDE SEQUENCE [LARGE SCALE GENOMIC DNA]</scope>
    <source>
        <strain evidence="3 4">Brazil I</strain>
    </source>
</reference>
<evidence type="ECO:0000256" key="1">
    <source>
        <dbReference type="SAM" id="MobiDB-lite"/>
    </source>
</evidence>
<keyword evidence="2" id="KW-1133">Transmembrane helix</keyword>
<feature type="transmembrane region" description="Helical" evidence="2">
    <location>
        <begin position="494"/>
        <end position="516"/>
    </location>
</feature>
<keyword evidence="2" id="KW-0812">Transmembrane</keyword>
<accession>A0A0J9SL78</accession>
<proteinExistence type="predicted"/>
<dbReference type="OrthoDB" id="386945at2759"/>